<dbReference type="Pfam" id="PF04186">
    <property type="entry name" value="FxsA"/>
    <property type="match status" value="1"/>
</dbReference>
<proteinExistence type="predicted"/>
<gene>
    <name evidence="2" type="ORF">S101395_01433</name>
</gene>
<dbReference type="PANTHER" id="PTHR35335">
    <property type="entry name" value="UPF0716 PROTEIN FXSA"/>
    <property type="match status" value="1"/>
</dbReference>
<keyword evidence="1" id="KW-0472">Membrane</keyword>
<protein>
    <submittedName>
        <fullName evidence="2">UPF0716 protein YtzA</fullName>
    </submittedName>
</protein>
<sequence length="129" mass="14418">MMKFFLLFLIIFPASEIGLFLLSANWIGVLPTVLLIILTGFLGAALAKKQGIEVYHKVQRDLQYGKMPGDAILDGLCIFFGGMLLLLPGFLSDIIGLLLLIPASRNWLKPFLSRKLKKMSEGRRVKIIK</sequence>
<dbReference type="EMBL" id="CP021920">
    <property type="protein sequence ID" value="ASB87943.1"/>
    <property type="molecule type" value="Genomic_DNA"/>
</dbReference>
<reference evidence="2 3" key="1">
    <citation type="submission" date="2017-06" db="EMBL/GenBank/DDBJ databases">
        <title>Genome sequence of Bacillus sonorensis strain SRCM101395.</title>
        <authorList>
            <person name="Cho S.H."/>
        </authorList>
    </citation>
    <scope>NUCLEOTIDE SEQUENCE [LARGE SCALE GENOMIC DNA]</scope>
    <source>
        <strain evidence="2 3">SRCM101395</strain>
    </source>
</reference>
<evidence type="ECO:0000313" key="2">
    <source>
        <dbReference type="EMBL" id="ASB87943.1"/>
    </source>
</evidence>
<feature type="transmembrane region" description="Helical" evidence="1">
    <location>
        <begin position="26"/>
        <end position="47"/>
    </location>
</feature>
<accession>A0ABN5AB78</accession>
<dbReference type="InterPro" id="IPR007313">
    <property type="entry name" value="FxsA"/>
</dbReference>
<keyword evidence="1" id="KW-1133">Transmembrane helix</keyword>
<dbReference type="NCBIfam" id="NF008528">
    <property type="entry name" value="PRK11463.1-2"/>
    <property type="match status" value="1"/>
</dbReference>
<keyword evidence="3" id="KW-1185">Reference proteome</keyword>
<evidence type="ECO:0000313" key="3">
    <source>
        <dbReference type="Proteomes" id="UP000196877"/>
    </source>
</evidence>
<evidence type="ECO:0000256" key="1">
    <source>
        <dbReference type="SAM" id="Phobius"/>
    </source>
</evidence>
<dbReference type="Proteomes" id="UP000196877">
    <property type="component" value="Chromosome"/>
</dbReference>
<name>A0ABN5AB78_9BACI</name>
<dbReference type="PANTHER" id="PTHR35335:SF1">
    <property type="entry name" value="UPF0716 PROTEIN FXSA"/>
    <property type="match status" value="1"/>
</dbReference>
<organism evidence="2 3">
    <name type="scientific">Bacillus sonorensis</name>
    <dbReference type="NCBI Taxonomy" id="119858"/>
    <lineage>
        <taxon>Bacteria</taxon>
        <taxon>Bacillati</taxon>
        <taxon>Bacillota</taxon>
        <taxon>Bacilli</taxon>
        <taxon>Bacillales</taxon>
        <taxon>Bacillaceae</taxon>
        <taxon>Bacillus</taxon>
    </lineage>
</organism>
<keyword evidence="1" id="KW-0812">Transmembrane</keyword>